<organism evidence="1 2">
    <name type="scientific">Streptomyces chryseus</name>
    <dbReference type="NCBI Taxonomy" id="68186"/>
    <lineage>
        <taxon>Bacteria</taxon>
        <taxon>Bacillati</taxon>
        <taxon>Actinomycetota</taxon>
        <taxon>Actinomycetes</taxon>
        <taxon>Kitasatosporales</taxon>
        <taxon>Streptomycetaceae</taxon>
        <taxon>Streptomyces</taxon>
    </lineage>
</organism>
<dbReference type="EMBL" id="BMVO01000009">
    <property type="protein sequence ID" value="GHB07689.1"/>
    <property type="molecule type" value="Genomic_DNA"/>
</dbReference>
<dbReference type="RefSeq" id="WP_138896886.1">
    <property type="nucleotide sequence ID" value="NZ_BMVO01000009.1"/>
</dbReference>
<name>A0ABQ3DSJ3_9ACTN</name>
<dbReference type="InterPro" id="IPR032710">
    <property type="entry name" value="NTF2-like_dom_sf"/>
</dbReference>
<protein>
    <recommendedName>
        <fullName evidence="3">Ester cyclase</fullName>
    </recommendedName>
</protein>
<dbReference type="PANTHER" id="PTHR38436">
    <property type="entry name" value="POLYKETIDE CYCLASE SNOAL-LIKE DOMAIN"/>
    <property type="match status" value="1"/>
</dbReference>
<reference evidence="2" key="1">
    <citation type="journal article" date="2019" name="Int. J. Syst. Evol. Microbiol.">
        <title>The Global Catalogue of Microorganisms (GCM) 10K type strain sequencing project: providing services to taxonomists for standard genome sequencing and annotation.</title>
        <authorList>
            <consortium name="The Broad Institute Genomics Platform"/>
            <consortium name="The Broad Institute Genome Sequencing Center for Infectious Disease"/>
            <person name="Wu L."/>
            <person name="Ma J."/>
        </authorList>
    </citation>
    <scope>NUCLEOTIDE SEQUENCE [LARGE SCALE GENOMIC DNA]</scope>
    <source>
        <strain evidence="2">JCM 4737</strain>
    </source>
</reference>
<dbReference type="SUPFAM" id="SSF54427">
    <property type="entry name" value="NTF2-like"/>
    <property type="match status" value="1"/>
</dbReference>
<gene>
    <name evidence="1" type="ORF">GCM10010346_33740</name>
</gene>
<comment type="caution">
    <text evidence="1">The sequence shown here is derived from an EMBL/GenBank/DDBJ whole genome shotgun (WGS) entry which is preliminary data.</text>
</comment>
<sequence>MKFVQIIDYKTERSDDMNQLMDRWVEQTKGKRTATHNIIGKDRARANHYVEIVEFPSHEEAMKNSQLPETDRIFREMVELCDGMPSFTDLDVVRDEQLNATAARRFFHEVAVGGNLDTIDELFASDYRDHDIFKEEESTVGADVIRSDVTGWRAAFDFRFDLDRQMSEGDDVCTLWTWTGTHKGDFMGMAPTGKQCVMTGTTVFRFHDGKIVEGWWHMDALGLMRQLGALG</sequence>
<accession>A0ABQ3DSJ3</accession>
<dbReference type="InterPro" id="IPR009959">
    <property type="entry name" value="Cyclase_SnoaL-like"/>
</dbReference>
<dbReference type="Pfam" id="PF07366">
    <property type="entry name" value="SnoaL"/>
    <property type="match status" value="1"/>
</dbReference>
<dbReference type="Gene3D" id="3.10.450.50">
    <property type="match status" value="1"/>
</dbReference>
<evidence type="ECO:0000313" key="2">
    <source>
        <dbReference type="Proteomes" id="UP000599437"/>
    </source>
</evidence>
<dbReference type="PANTHER" id="PTHR38436:SF1">
    <property type="entry name" value="ESTER CYCLASE"/>
    <property type="match status" value="1"/>
</dbReference>
<evidence type="ECO:0000313" key="1">
    <source>
        <dbReference type="EMBL" id="GHB07689.1"/>
    </source>
</evidence>
<proteinExistence type="predicted"/>
<dbReference type="Proteomes" id="UP000599437">
    <property type="component" value="Unassembled WGS sequence"/>
</dbReference>
<evidence type="ECO:0008006" key="3">
    <source>
        <dbReference type="Google" id="ProtNLM"/>
    </source>
</evidence>
<keyword evidence="2" id="KW-1185">Reference proteome</keyword>